<evidence type="ECO:0000313" key="2">
    <source>
        <dbReference type="Proteomes" id="UP001163046"/>
    </source>
</evidence>
<keyword evidence="2" id="KW-1185">Reference proteome</keyword>
<dbReference type="Proteomes" id="UP001163046">
    <property type="component" value="Unassembled WGS sequence"/>
</dbReference>
<comment type="caution">
    <text evidence="1">The sequence shown here is derived from an EMBL/GenBank/DDBJ whole genome shotgun (WGS) entry which is preliminary data.</text>
</comment>
<sequence>MPASTILKLQDQCNSGQTIDEMRRILPPGYLTSKKKVAQLKNKYKLEFEAIMQPQRTPTGYRIEPCRLVECLQFLYYWLPKEQWWHLYGDGRKYGKKDTVLMAISNVNNEQKLNGVKFQSPKEMWPVHIFHHKDSRRNLELNIGDGHGGPGYLNEWIEESQNLGHQVFLGGDSKFLDAIADPDLSPLSKDKWNLWMQCSASEKDQVHPSTGLRTDLNLSFDRPLPRSLLPALTGNHILMCIDHGFTRVARKSDNESCQDLS</sequence>
<name>A0A9W9Z452_9CNID</name>
<accession>A0A9W9Z452</accession>
<gene>
    <name evidence="1" type="ORF">OS493_012965</name>
</gene>
<protein>
    <submittedName>
        <fullName evidence="1">Uncharacterized protein</fullName>
    </submittedName>
</protein>
<reference evidence="1" key="1">
    <citation type="submission" date="2023-01" db="EMBL/GenBank/DDBJ databases">
        <title>Genome assembly of the deep-sea coral Lophelia pertusa.</title>
        <authorList>
            <person name="Herrera S."/>
            <person name="Cordes E."/>
        </authorList>
    </citation>
    <scope>NUCLEOTIDE SEQUENCE</scope>
    <source>
        <strain evidence="1">USNM1676648</strain>
        <tissue evidence="1">Polyp</tissue>
    </source>
</reference>
<dbReference type="EMBL" id="MU826831">
    <property type="protein sequence ID" value="KAJ7373373.1"/>
    <property type="molecule type" value="Genomic_DNA"/>
</dbReference>
<organism evidence="1 2">
    <name type="scientific">Desmophyllum pertusum</name>
    <dbReference type="NCBI Taxonomy" id="174260"/>
    <lineage>
        <taxon>Eukaryota</taxon>
        <taxon>Metazoa</taxon>
        <taxon>Cnidaria</taxon>
        <taxon>Anthozoa</taxon>
        <taxon>Hexacorallia</taxon>
        <taxon>Scleractinia</taxon>
        <taxon>Caryophylliina</taxon>
        <taxon>Caryophylliidae</taxon>
        <taxon>Desmophyllum</taxon>
    </lineage>
</organism>
<dbReference type="AlphaFoldDB" id="A0A9W9Z452"/>
<proteinExistence type="predicted"/>
<evidence type="ECO:0000313" key="1">
    <source>
        <dbReference type="EMBL" id="KAJ7373373.1"/>
    </source>
</evidence>
<dbReference type="OrthoDB" id="5997366at2759"/>